<gene>
    <name evidence="1" type="ORF">FIBSPDRAFT_658912</name>
</gene>
<feature type="non-terminal residue" evidence="1">
    <location>
        <position position="63"/>
    </location>
</feature>
<evidence type="ECO:0000313" key="2">
    <source>
        <dbReference type="Proteomes" id="UP000076532"/>
    </source>
</evidence>
<dbReference type="Proteomes" id="UP000076532">
    <property type="component" value="Unassembled WGS sequence"/>
</dbReference>
<dbReference type="EMBL" id="KV417500">
    <property type="protein sequence ID" value="KZP29149.1"/>
    <property type="molecule type" value="Genomic_DNA"/>
</dbReference>
<dbReference type="InterPro" id="IPR021109">
    <property type="entry name" value="Peptidase_aspartic_dom_sf"/>
</dbReference>
<name>A0A166S8N3_9AGAM</name>
<accession>A0A166S8N3</accession>
<dbReference type="Gene3D" id="2.40.70.10">
    <property type="entry name" value="Acid Proteases"/>
    <property type="match status" value="1"/>
</dbReference>
<evidence type="ECO:0008006" key="3">
    <source>
        <dbReference type="Google" id="ProtNLM"/>
    </source>
</evidence>
<sequence>VIVVSINGQNCRALVDTGSLGDFMSTTLAGQLKLKYENLEKPLILQLAVSGSQSTVNRRTTAK</sequence>
<dbReference type="CDD" id="cd00303">
    <property type="entry name" value="retropepsin_like"/>
    <property type="match status" value="1"/>
</dbReference>
<dbReference type="STRING" id="436010.A0A166S8N3"/>
<evidence type="ECO:0000313" key="1">
    <source>
        <dbReference type="EMBL" id="KZP29149.1"/>
    </source>
</evidence>
<organism evidence="1 2">
    <name type="scientific">Athelia psychrophila</name>
    <dbReference type="NCBI Taxonomy" id="1759441"/>
    <lineage>
        <taxon>Eukaryota</taxon>
        <taxon>Fungi</taxon>
        <taxon>Dikarya</taxon>
        <taxon>Basidiomycota</taxon>
        <taxon>Agaricomycotina</taxon>
        <taxon>Agaricomycetes</taxon>
        <taxon>Agaricomycetidae</taxon>
        <taxon>Atheliales</taxon>
        <taxon>Atheliaceae</taxon>
        <taxon>Athelia</taxon>
    </lineage>
</organism>
<keyword evidence="2" id="KW-1185">Reference proteome</keyword>
<proteinExistence type="predicted"/>
<dbReference type="OrthoDB" id="1750432at2759"/>
<reference evidence="1 2" key="1">
    <citation type="journal article" date="2016" name="Mol. Biol. Evol.">
        <title>Comparative Genomics of Early-Diverging Mushroom-Forming Fungi Provides Insights into the Origins of Lignocellulose Decay Capabilities.</title>
        <authorList>
            <person name="Nagy L.G."/>
            <person name="Riley R."/>
            <person name="Tritt A."/>
            <person name="Adam C."/>
            <person name="Daum C."/>
            <person name="Floudas D."/>
            <person name="Sun H."/>
            <person name="Yadav J.S."/>
            <person name="Pangilinan J."/>
            <person name="Larsson K.H."/>
            <person name="Matsuura K."/>
            <person name="Barry K."/>
            <person name="Labutti K."/>
            <person name="Kuo R."/>
            <person name="Ohm R.A."/>
            <person name="Bhattacharya S.S."/>
            <person name="Shirouzu T."/>
            <person name="Yoshinaga Y."/>
            <person name="Martin F.M."/>
            <person name="Grigoriev I.V."/>
            <person name="Hibbett D.S."/>
        </authorList>
    </citation>
    <scope>NUCLEOTIDE SEQUENCE [LARGE SCALE GENOMIC DNA]</scope>
    <source>
        <strain evidence="1 2">CBS 109695</strain>
    </source>
</reference>
<protein>
    <recommendedName>
        <fullName evidence="3">Aspartic peptidase DDI1-type domain-containing protein</fullName>
    </recommendedName>
</protein>
<dbReference type="Pfam" id="PF13975">
    <property type="entry name" value="gag-asp_proteas"/>
    <property type="match status" value="1"/>
</dbReference>
<dbReference type="AlphaFoldDB" id="A0A166S8N3"/>
<feature type="non-terminal residue" evidence="1">
    <location>
        <position position="1"/>
    </location>
</feature>